<dbReference type="AlphaFoldDB" id="A0A183N7T3"/>
<dbReference type="Proteomes" id="UP000277204">
    <property type="component" value="Unassembled WGS sequence"/>
</dbReference>
<sequence length="135" mass="15342">MKSIIELVSNTTSEHSNGSSREIEMNVPSDWIKSGTLVEYEALWDCPRHNTNKACENAPTLNTKCIWCDNAKMCTTDNDKNVREFKLSVCQPIVSNCTTSQVVFNIVTFHIVNLFTQMNYLFLRISNGFYCSLST</sequence>
<accession>A0A183N7T3</accession>
<protein>
    <submittedName>
        <fullName evidence="1">Uncharacterized protein</fullName>
    </submittedName>
</protein>
<proteinExistence type="predicted"/>
<dbReference type="EMBL" id="UZAI01020338">
    <property type="protein sequence ID" value="VDP50971.1"/>
    <property type="molecule type" value="Genomic_DNA"/>
</dbReference>
<name>A0A183N7T3_9TREM</name>
<gene>
    <name evidence="1" type="ORF">SMRZ_LOCUS24358</name>
</gene>
<keyword evidence="2" id="KW-1185">Reference proteome</keyword>
<organism evidence="1 2">
    <name type="scientific">Schistosoma margrebowiei</name>
    <dbReference type="NCBI Taxonomy" id="48269"/>
    <lineage>
        <taxon>Eukaryota</taxon>
        <taxon>Metazoa</taxon>
        <taxon>Spiralia</taxon>
        <taxon>Lophotrochozoa</taxon>
        <taxon>Platyhelminthes</taxon>
        <taxon>Trematoda</taxon>
        <taxon>Digenea</taxon>
        <taxon>Strigeidida</taxon>
        <taxon>Schistosomatoidea</taxon>
        <taxon>Schistosomatidae</taxon>
        <taxon>Schistosoma</taxon>
    </lineage>
</organism>
<reference evidence="1 2" key="1">
    <citation type="submission" date="2018-11" db="EMBL/GenBank/DDBJ databases">
        <authorList>
            <consortium name="Pathogen Informatics"/>
        </authorList>
    </citation>
    <scope>NUCLEOTIDE SEQUENCE [LARGE SCALE GENOMIC DNA]</scope>
    <source>
        <strain evidence="1 2">Zambia</strain>
    </source>
</reference>
<evidence type="ECO:0000313" key="1">
    <source>
        <dbReference type="EMBL" id="VDP50971.1"/>
    </source>
</evidence>
<evidence type="ECO:0000313" key="2">
    <source>
        <dbReference type="Proteomes" id="UP000277204"/>
    </source>
</evidence>